<dbReference type="Proteomes" id="UP000321085">
    <property type="component" value="Unassembled WGS sequence"/>
</dbReference>
<evidence type="ECO:0000313" key="1">
    <source>
        <dbReference type="EMBL" id="GEO18987.1"/>
    </source>
</evidence>
<gene>
    <name evidence="1" type="ORF">MAE02_66830</name>
</gene>
<dbReference type="AlphaFoldDB" id="A0A512C4J0"/>
<reference evidence="1 2" key="1">
    <citation type="submission" date="2019-07" db="EMBL/GenBank/DDBJ databases">
        <title>Whole genome shotgun sequence of Microvirga aerophila NBRC 106136.</title>
        <authorList>
            <person name="Hosoyama A."/>
            <person name="Uohara A."/>
            <person name="Ohji S."/>
            <person name="Ichikawa N."/>
        </authorList>
    </citation>
    <scope>NUCLEOTIDE SEQUENCE [LARGE SCALE GENOMIC DNA]</scope>
    <source>
        <strain evidence="1 2">NBRC 106136</strain>
    </source>
</reference>
<keyword evidence="2" id="KW-1185">Reference proteome</keyword>
<dbReference type="EMBL" id="BJYU01000289">
    <property type="protein sequence ID" value="GEO18987.1"/>
    <property type="molecule type" value="Genomic_DNA"/>
</dbReference>
<protein>
    <submittedName>
        <fullName evidence="1">Uncharacterized protein</fullName>
    </submittedName>
</protein>
<accession>A0A512C4J0</accession>
<proteinExistence type="predicted"/>
<evidence type="ECO:0000313" key="2">
    <source>
        <dbReference type="Proteomes" id="UP000321085"/>
    </source>
</evidence>
<organism evidence="1 2">
    <name type="scientific">Microvirga aerophila</name>
    <dbReference type="NCBI Taxonomy" id="670291"/>
    <lineage>
        <taxon>Bacteria</taxon>
        <taxon>Pseudomonadati</taxon>
        <taxon>Pseudomonadota</taxon>
        <taxon>Alphaproteobacteria</taxon>
        <taxon>Hyphomicrobiales</taxon>
        <taxon>Methylobacteriaceae</taxon>
        <taxon>Microvirga</taxon>
    </lineage>
</organism>
<sequence>MPPLFPGCLLKSVPHPAAKIVDAQAHACNLGLAIHLGLQLPHLGVEGLFGLVQITPATPELFKS</sequence>
<comment type="caution">
    <text evidence="1">The sequence shown here is derived from an EMBL/GenBank/DDBJ whole genome shotgun (WGS) entry which is preliminary data.</text>
</comment>
<name>A0A512C4J0_9HYPH</name>